<dbReference type="InterPro" id="IPR022074">
    <property type="entry name" value="DUF3626"/>
</dbReference>
<proteinExistence type="predicted"/>
<dbReference type="Pfam" id="PF12294">
    <property type="entry name" value="DUF3626"/>
    <property type="match status" value="1"/>
</dbReference>
<protein>
    <recommendedName>
        <fullName evidence="3">DUF3626 domain-containing protein</fullName>
    </recommendedName>
</protein>
<evidence type="ECO:0000313" key="2">
    <source>
        <dbReference type="Proteomes" id="UP000654345"/>
    </source>
</evidence>
<dbReference type="EMBL" id="BNJG01000001">
    <property type="protein sequence ID" value="GHO55696.1"/>
    <property type="molecule type" value="Genomic_DNA"/>
</dbReference>
<comment type="caution">
    <text evidence="1">The sequence shown here is derived from an EMBL/GenBank/DDBJ whole genome shotgun (WGS) entry which is preliminary data.</text>
</comment>
<accession>A0ABQ3USM7</accession>
<organism evidence="1 2">
    <name type="scientific">Ktedonobacter robiniae</name>
    <dbReference type="NCBI Taxonomy" id="2778365"/>
    <lineage>
        <taxon>Bacteria</taxon>
        <taxon>Bacillati</taxon>
        <taxon>Chloroflexota</taxon>
        <taxon>Ktedonobacteria</taxon>
        <taxon>Ktedonobacterales</taxon>
        <taxon>Ktedonobacteraceae</taxon>
        <taxon>Ktedonobacter</taxon>
    </lineage>
</organism>
<dbReference type="Proteomes" id="UP000654345">
    <property type="component" value="Unassembled WGS sequence"/>
</dbReference>
<reference evidence="1 2" key="1">
    <citation type="journal article" date="2021" name="Int. J. Syst. Evol. Microbiol.">
        <title>Reticulibacter mediterranei gen. nov., sp. nov., within the new family Reticulibacteraceae fam. nov., and Ktedonospora formicarum gen. nov., sp. nov., Ktedonobacter robiniae sp. nov., Dictyobacter formicarum sp. nov. and Dictyobacter arantiisoli sp. nov., belonging to the class Ktedonobacteria.</title>
        <authorList>
            <person name="Yabe S."/>
            <person name="Zheng Y."/>
            <person name="Wang C.M."/>
            <person name="Sakai Y."/>
            <person name="Abe K."/>
            <person name="Yokota A."/>
            <person name="Donadio S."/>
            <person name="Cavaletti L."/>
            <person name="Monciardini P."/>
        </authorList>
    </citation>
    <scope>NUCLEOTIDE SEQUENCE [LARGE SCALE GENOMIC DNA]</scope>
    <source>
        <strain evidence="1 2">SOSP1-30</strain>
    </source>
</reference>
<evidence type="ECO:0000313" key="1">
    <source>
        <dbReference type="EMBL" id="GHO55696.1"/>
    </source>
</evidence>
<sequence length="366" mass="40680">MMDFKLTNAQQKALDYVYQKAIQNKNIDRERIQKILNVCEIECDVVDLIKAIRDLSHLTINFHPDRLLADGRSVIAALYEEGIYRSQFETRISNGGLTAFAGGDRDMWEAAMLGGAYQAQGVTEAERPKYAGLNLMNYSDGACPRFGSCHLRLKAHVIQRATLVFGDSVSDPQDIGVINAFEPVLAGLLEEVKAHGNALGRREVDVTTFVRALLHPGNTKASLFHRSWGRALDDYIEAQIHGELCMADDVDALVADPSFQNTATGEVLEATAKKYGFPLEWHEGFELSLEEVPSDFRGPEMPPLAQRVLENHALKDGCLNAATIGLAAVSVVADTEQWQDWGSPKDTLQHIKYLWHILVVYGKPRM</sequence>
<keyword evidence="2" id="KW-1185">Reference proteome</keyword>
<gene>
    <name evidence="1" type="ORF">KSB_41710</name>
</gene>
<name>A0ABQ3USM7_9CHLR</name>
<evidence type="ECO:0008006" key="3">
    <source>
        <dbReference type="Google" id="ProtNLM"/>
    </source>
</evidence>
<dbReference type="RefSeq" id="WP_201372260.1">
    <property type="nucleotide sequence ID" value="NZ_BNJG01000001.1"/>
</dbReference>